<dbReference type="CDD" id="cd08445">
    <property type="entry name" value="PBP2_BenM_CatM_CatR"/>
    <property type="match status" value="1"/>
</dbReference>
<accession>A0A2S6Z7L6</accession>
<dbReference type="Proteomes" id="UP000238270">
    <property type="component" value="Unassembled WGS sequence"/>
</dbReference>
<evidence type="ECO:0000313" key="7">
    <source>
        <dbReference type="Proteomes" id="UP000238270"/>
    </source>
</evidence>
<dbReference type="InterPro" id="IPR036388">
    <property type="entry name" value="WH-like_DNA-bd_sf"/>
</dbReference>
<keyword evidence="3" id="KW-0238">DNA-binding</keyword>
<dbReference type="Pfam" id="PF03466">
    <property type="entry name" value="LysR_substrate"/>
    <property type="match status" value="1"/>
</dbReference>
<dbReference type="Gene3D" id="3.40.190.10">
    <property type="entry name" value="Periplasmic binding protein-like II"/>
    <property type="match status" value="2"/>
</dbReference>
<feature type="domain" description="HTH lysR-type" evidence="5">
    <location>
        <begin position="1"/>
        <end position="58"/>
    </location>
</feature>
<comment type="caution">
    <text evidence="6">The sequence shown here is derived from an EMBL/GenBank/DDBJ whole genome shotgun (WGS) entry which is preliminary data.</text>
</comment>
<dbReference type="Pfam" id="PF00126">
    <property type="entry name" value="HTH_1"/>
    <property type="match status" value="1"/>
</dbReference>
<dbReference type="PANTHER" id="PTHR30346:SF17">
    <property type="entry name" value="LYSR FAMILY TRANSCRIPTIONAL REGULATOR"/>
    <property type="match status" value="1"/>
</dbReference>
<gene>
    <name evidence="6" type="ORF">XaplCFBP3122_05765</name>
</gene>
<protein>
    <submittedName>
        <fullName evidence="6">LysR family transcriptional regulator</fullName>
    </submittedName>
</protein>
<evidence type="ECO:0000256" key="4">
    <source>
        <dbReference type="ARBA" id="ARBA00023163"/>
    </source>
</evidence>
<keyword evidence="2" id="KW-0805">Transcription regulation</keyword>
<dbReference type="PROSITE" id="PS50931">
    <property type="entry name" value="HTH_LYSR"/>
    <property type="match status" value="1"/>
</dbReference>
<sequence length="309" mass="34964">MDLRQLKYFVTVARERNFTRAAEMLHIAQPPLSRQIQQLEEELGTRLLLRSSRPLRLTDAGRLFYEEALQVLGRVEQMKDAARRIGRSEQRVLSIGFVASTLYGGLPMVVRRLRQHRPDLDIRLVELMSGQQIEALKAGRIDLGFGRIRSDDAAVERLVLREERLVVALPADHPLACSGTALAPGALTAQHLIVYPSEPRPSFADQVLSLLQDRGVRPLAVQEVRELQTALGLVAAETGVCVIPASVQALRQDLHYRLLDDERATSPIIMSYRRNDDSELIPLTRRLIREMYAERPPWLDTAYNRLLSP</sequence>
<dbReference type="FunFam" id="1.10.10.10:FF:000001">
    <property type="entry name" value="LysR family transcriptional regulator"/>
    <property type="match status" value="1"/>
</dbReference>
<keyword evidence="4" id="KW-0804">Transcription</keyword>
<dbReference type="GO" id="GO:0003677">
    <property type="term" value="F:DNA binding"/>
    <property type="evidence" value="ECO:0007669"/>
    <property type="project" value="UniProtKB-KW"/>
</dbReference>
<dbReference type="InterPro" id="IPR000847">
    <property type="entry name" value="LysR_HTH_N"/>
</dbReference>
<dbReference type="SUPFAM" id="SSF46785">
    <property type="entry name" value="Winged helix' DNA-binding domain"/>
    <property type="match status" value="1"/>
</dbReference>
<dbReference type="SUPFAM" id="SSF53850">
    <property type="entry name" value="Periplasmic binding protein-like II"/>
    <property type="match status" value="1"/>
</dbReference>
<dbReference type="GO" id="GO:0003700">
    <property type="term" value="F:DNA-binding transcription factor activity"/>
    <property type="evidence" value="ECO:0007669"/>
    <property type="project" value="InterPro"/>
</dbReference>
<dbReference type="EMBL" id="MIGV01000004">
    <property type="protein sequence ID" value="PPT77478.1"/>
    <property type="molecule type" value="Genomic_DNA"/>
</dbReference>
<comment type="similarity">
    <text evidence="1">Belongs to the LysR transcriptional regulatory family.</text>
</comment>
<organism evidence="6 7">
    <name type="scientific">Xanthomonas arboricola pv. populi</name>
    <dbReference type="NCBI Taxonomy" id="487823"/>
    <lineage>
        <taxon>Bacteria</taxon>
        <taxon>Pseudomonadati</taxon>
        <taxon>Pseudomonadota</taxon>
        <taxon>Gammaproteobacteria</taxon>
        <taxon>Lysobacterales</taxon>
        <taxon>Lysobacteraceae</taxon>
        <taxon>Xanthomonas</taxon>
    </lineage>
</organism>
<dbReference type="PANTHER" id="PTHR30346">
    <property type="entry name" value="TRANSCRIPTIONAL DUAL REGULATOR HCAR-RELATED"/>
    <property type="match status" value="1"/>
</dbReference>
<dbReference type="InterPro" id="IPR036390">
    <property type="entry name" value="WH_DNA-bd_sf"/>
</dbReference>
<dbReference type="Gene3D" id="1.10.10.10">
    <property type="entry name" value="Winged helix-like DNA-binding domain superfamily/Winged helix DNA-binding domain"/>
    <property type="match status" value="1"/>
</dbReference>
<name>A0A2S6Z7L6_9XANT</name>
<evidence type="ECO:0000256" key="2">
    <source>
        <dbReference type="ARBA" id="ARBA00023015"/>
    </source>
</evidence>
<proteinExistence type="inferred from homology"/>
<dbReference type="AlphaFoldDB" id="A0A2S6Z7L6"/>
<dbReference type="InterPro" id="IPR005119">
    <property type="entry name" value="LysR_subst-bd"/>
</dbReference>
<evidence type="ECO:0000256" key="3">
    <source>
        <dbReference type="ARBA" id="ARBA00023125"/>
    </source>
</evidence>
<evidence type="ECO:0000259" key="5">
    <source>
        <dbReference type="PROSITE" id="PS50931"/>
    </source>
</evidence>
<evidence type="ECO:0000313" key="6">
    <source>
        <dbReference type="EMBL" id="PPT77478.1"/>
    </source>
</evidence>
<reference evidence="6 7" key="1">
    <citation type="submission" date="2016-08" db="EMBL/GenBank/DDBJ databases">
        <title>Evolution of the type three secretion system and type three effector repertoires in Xanthomonas.</title>
        <authorList>
            <person name="Merda D."/>
            <person name="Briand M."/>
            <person name="Bosis E."/>
            <person name="Rousseau C."/>
            <person name="Portier P."/>
            <person name="Jacques M.-A."/>
            <person name="Fischer-Le Saux M."/>
        </authorList>
    </citation>
    <scope>NUCLEOTIDE SEQUENCE [LARGE SCALE GENOMIC DNA]</scope>
    <source>
        <strain evidence="6 7">CFBP 3122</strain>
    </source>
</reference>
<evidence type="ECO:0000256" key="1">
    <source>
        <dbReference type="ARBA" id="ARBA00009437"/>
    </source>
</evidence>
<dbReference type="PRINTS" id="PR00039">
    <property type="entry name" value="HTHLYSR"/>
</dbReference>
<dbReference type="GO" id="GO:0032993">
    <property type="term" value="C:protein-DNA complex"/>
    <property type="evidence" value="ECO:0007669"/>
    <property type="project" value="TreeGrafter"/>
</dbReference>